<accession>C1MLK7</accession>
<reference evidence="1 2" key="1">
    <citation type="journal article" date="2009" name="Science">
        <title>Green evolution and dynamic adaptations revealed by genomes of the marine picoeukaryotes Micromonas.</title>
        <authorList>
            <person name="Worden A.Z."/>
            <person name="Lee J.H."/>
            <person name="Mock T."/>
            <person name="Rouze P."/>
            <person name="Simmons M.P."/>
            <person name="Aerts A.L."/>
            <person name="Allen A.E."/>
            <person name="Cuvelier M.L."/>
            <person name="Derelle E."/>
            <person name="Everett M.V."/>
            <person name="Foulon E."/>
            <person name="Grimwood J."/>
            <person name="Gundlach H."/>
            <person name="Henrissat B."/>
            <person name="Napoli C."/>
            <person name="McDonald S.M."/>
            <person name="Parker M.S."/>
            <person name="Rombauts S."/>
            <person name="Salamov A."/>
            <person name="Von Dassow P."/>
            <person name="Badger J.H."/>
            <person name="Coutinho P.M."/>
            <person name="Demir E."/>
            <person name="Dubchak I."/>
            <person name="Gentemann C."/>
            <person name="Eikrem W."/>
            <person name="Gready J.E."/>
            <person name="John U."/>
            <person name="Lanier W."/>
            <person name="Lindquist E.A."/>
            <person name="Lucas S."/>
            <person name="Mayer K.F."/>
            <person name="Moreau H."/>
            <person name="Not F."/>
            <person name="Otillar R."/>
            <person name="Panaud O."/>
            <person name="Pangilinan J."/>
            <person name="Paulsen I."/>
            <person name="Piegu B."/>
            <person name="Poliakov A."/>
            <person name="Robbens S."/>
            <person name="Schmutz J."/>
            <person name="Toulza E."/>
            <person name="Wyss T."/>
            <person name="Zelensky A."/>
            <person name="Zhou K."/>
            <person name="Armbrust E.V."/>
            <person name="Bhattacharya D."/>
            <person name="Goodenough U.W."/>
            <person name="Van de Peer Y."/>
            <person name="Grigoriev I.V."/>
        </authorList>
    </citation>
    <scope>NUCLEOTIDE SEQUENCE [LARGE SCALE GENOMIC DNA]</scope>
    <source>
        <strain evidence="1 2">CCMP1545</strain>
    </source>
</reference>
<proteinExistence type="predicted"/>
<dbReference type="GeneID" id="9681599"/>
<dbReference type="OrthoDB" id="10457699at2759"/>
<dbReference type="EMBL" id="GG663736">
    <property type="protein sequence ID" value="EEH59958.1"/>
    <property type="molecule type" value="Genomic_DNA"/>
</dbReference>
<protein>
    <submittedName>
        <fullName evidence="1">Predicted protein</fullName>
    </submittedName>
</protein>
<dbReference type="KEGG" id="mpp:MICPUCDRAFT_55747"/>
<keyword evidence="2" id="KW-1185">Reference proteome</keyword>
<evidence type="ECO:0000313" key="2">
    <source>
        <dbReference type="Proteomes" id="UP000001876"/>
    </source>
</evidence>
<organism evidence="2">
    <name type="scientific">Micromonas pusilla (strain CCMP1545)</name>
    <name type="common">Picoplanktonic green alga</name>
    <dbReference type="NCBI Taxonomy" id="564608"/>
    <lineage>
        <taxon>Eukaryota</taxon>
        <taxon>Viridiplantae</taxon>
        <taxon>Chlorophyta</taxon>
        <taxon>Mamiellophyceae</taxon>
        <taxon>Mamiellales</taxon>
        <taxon>Mamiellaceae</taxon>
        <taxon>Micromonas</taxon>
    </lineage>
</organism>
<dbReference type="AlphaFoldDB" id="C1MLK7"/>
<dbReference type="RefSeq" id="XP_003056582.1">
    <property type="nucleotide sequence ID" value="XM_003056536.1"/>
</dbReference>
<gene>
    <name evidence="1" type="ORF">MICPUCDRAFT_55747</name>
</gene>
<dbReference type="InterPro" id="IPR013885">
    <property type="entry name" value="DUF1764_euk"/>
</dbReference>
<sequence length="157" mass="17556">MRDYLDYSGEVTKSTAHFDVGGQSTVSEHRTGGECSEGAPDSVTDVGDHFDFDVLFTVRKTTATEPSVSHCIENSVRRKGRRKRNSKPFGEIHRKIGMSRKKVNINLTPVAQPRRFEEGLPVYKSFGNFSDLSCGQIPSEEQSRAPGKCPFDCWCCF</sequence>
<dbReference type="Pfam" id="PF08576">
    <property type="entry name" value="DUF1764"/>
    <property type="match status" value="1"/>
</dbReference>
<name>C1MLK7_MICPC</name>
<dbReference type="Proteomes" id="UP000001876">
    <property type="component" value="Unassembled WGS sequence"/>
</dbReference>
<evidence type="ECO:0000313" key="1">
    <source>
        <dbReference type="EMBL" id="EEH59958.1"/>
    </source>
</evidence>